<dbReference type="RefSeq" id="XP_005643605.1">
    <property type="nucleotide sequence ID" value="XM_005643548.1"/>
</dbReference>
<evidence type="ECO:0000313" key="14">
    <source>
        <dbReference type="Proteomes" id="UP000007264"/>
    </source>
</evidence>
<keyword evidence="4 8" id="KW-0547">Nucleotide-binding</keyword>
<feature type="region of interest" description="Disordered" evidence="9">
    <location>
        <begin position="1483"/>
        <end position="1514"/>
    </location>
</feature>
<feature type="region of interest" description="Disordered" evidence="9">
    <location>
        <begin position="821"/>
        <end position="934"/>
    </location>
</feature>
<dbReference type="GO" id="GO:0005506">
    <property type="term" value="F:iron ion binding"/>
    <property type="evidence" value="ECO:0007669"/>
    <property type="project" value="InterPro"/>
</dbReference>
<dbReference type="GeneID" id="17036991"/>
<accession>I0YKZ2</accession>
<feature type="binding site" description="axial binding residue" evidence="7">
    <location>
        <position position="1524"/>
    </location>
    <ligand>
        <name>heme</name>
        <dbReference type="ChEBI" id="CHEBI:30413"/>
    </ligand>
    <ligandPart>
        <name>Fe</name>
        <dbReference type="ChEBI" id="CHEBI:18248"/>
    </ligandPart>
</feature>
<feature type="transmembrane region" description="Helical" evidence="10">
    <location>
        <begin position="1001"/>
        <end position="1020"/>
    </location>
</feature>
<dbReference type="GO" id="GO:0004674">
    <property type="term" value="F:protein serine/threonine kinase activity"/>
    <property type="evidence" value="ECO:0007669"/>
    <property type="project" value="UniProtKB-KW"/>
</dbReference>
<evidence type="ECO:0000256" key="5">
    <source>
        <dbReference type="ARBA" id="ARBA00022777"/>
    </source>
</evidence>
<feature type="region of interest" description="Disordered" evidence="9">
    <location>
        <begin position="948"/>
        <end position="972"/>
    </location>
</feature>
<evidence type="ECO:0000256" key="4">
    <source>
        <dbReference type="ARBA" id="ARBA00022741"/>
    </source>
</evidence>
<dbReference type="SUPFAM" id="SSF56112">
    <property type="entry name" value="Protein kinase-like (PK-like)"/>
    <property type="match status" value="1"/>
</dbReference>
<feature type="compositionally biased region" description="Polar residues" evidence="9">
    <location>
        <begin position="889"/>
        <end position="917"/>
    </location>
</feature>
<evidence type="ECO:0000256" key="1">
    <source>
        <dbReference type="ARBA" id="ARBA00010617"/>
    </source>
</evidence>
<feature type="compositionally biased region" description="Polar residues" evidence="9">
    <location>
        <begin position="57"/>
        <end position="70"/>
    </location>
</feature>
<dbReference type="STRING" id="574566.I0YKZ2"/>
<keyword evidence="2" id="KW-0723">Serine/threonine-protein kinase</keyword>
<organism evidence="13 14">
    <name type="scientific">Coccomyxa subellipsoidea (strain C-169)</name>
    <name type="common">Green microalga</name>
    <dbReference type="NCBI Taxonomy" id="574566"/>
    <lineage>
        <taxon>Eukaryota</taxon>
        <taxon>Viridiplantae</taxon>
        <taxon>Chlorophyta</taxon>
        <taxon>core chlorophytes</taxon>
        <taxon>Trebouxiophyceae</taxon>
        <taxon>Trebouxiophyceae incertae sedis</taxon>
        <taxon>Coccomyxaceae</taxon>
        <taxon>Coccomyxa</taxon>
        <taxon>Coccomyxa subellipsoidea</taxon>
    </lineage>
</organism>
<keyword evidence="7" id="KW-0408">Iron</keyword>
<evidence type="ECO:0000259" key="12">
    <source>
        <dbReference type="PROSITE" id="PS50011"/>
    </source>
</evidence>
<comment type="cofactor">
    <cofactor evidence="7">
        <name>heme</name>
        <dbReference type="ChEBI" id="CHEBI:30413"/>
    </cofactor>
</comment>
<dbReference type="OrthoDB" id="548633at2759"/>
<feature type="transmembrane region" description="Helical" evidence="10">
    <location>
        <begin position="418"/>
        <end position="441"/>
    </location>
</feature>
<evidence type="ECO:0000256" key="7">
    <source>
        <dbReference type="PIRSR" id="PIRSR602401-1"/>
    </source>
</evidence>
<keyword evidence="11" id="KW-0732">Signal</keyword>
<keyword evidence="3" id="KW-0808">Transferase</keyword>
<feature type="compositionally biased region" description="Pro residues" evidence="9">
    <location>
        <begin position="88"/>
        <end position="98"/>
    </location>
</feature>
<feature type="compositionally biased region" description="Basic and acidic residues" evidence="9">
    <location>
        <begin position="774"/>
        <end position="789"/>
    </location>
</feature>
<feature type="compositionally biased region" description="Low complexity" evidence="9">
    <location>
        <begin position="385"/>
        <end position="394"/>
    </location>
</feature>
<dbReference type="InterPro" id="IPR008271">
    <property type="entry name" value="Ser/Thr_kinase_AS"/>
</dbReference>
<dbReference type="Proteomes" id="UP000007264">
    <property type="component" value="Unassembled WGS sequence"/>
</dbReference>
<protein>
    <submittedName>
        <fullName evidence="13">Cytochrome P450</fullName>
    </submittedName>
</protein>
<dbReference type="PROSITE" id="PS50011">
    <property type="entry name" value="PROTEIN_KINASE_DOM"/>
    <property type="match status" value="1"/>
</dbReference>
<dbReference type="eggNOG" id="KOG0192">
    <property type="taxonomic scope" value="Eukaryota"/>
</dbReference>
<keyword evidence="10" id="KW-0472">Membrane</keyword>
<dbReference type="GO" id="GO:0016705">
    <property type="term" value="F:oxidoreductase activity, acting on paired donors, with incorporation or reduction of molecular oxygen"/>
    <property type="evidence" value="ECO:0007669"/>
    <property type="project" value="InterPro"/>
</dbReference>
<dbReference type="PANTHER" id="PTHR24305">
    <property type="entry name" value="CYTOCHROME P450"/>
    <property type="match status" value="1"/>
</dbReference>
<reference evidence="13 14" key="1">
    <citation type="journal article" date="2012" name="Genome Biol.">
        <title>The genome of the polar eukaryotic microalga coccomyxa subellipsoidea reveals traits of cold adaptation.</title>
        <authorList>
            <person name="Blanc G."/>
            <person name="Agarkova I."/>
            <person name="Grimwood J."/>
            <person name="Kuo A."/>
            <person name="Brueggeman A."/>
            <person name="Dunigan D."/>
            <person name="Gurnon J."/>
            <person name="Ladunga I."/>
            <person name="Lindquist E."/>
            <person name="Lucas S."/>
            <person name="Pangilinan J."/>
            <person name="Proschold T."/>
            <person name="Salamov A."/>
            <person name="Schmutz J."/>
            <person name="Weeks D."/>
            <person name="Yamada T."/>
            <person name="Claverie J.M."/>
            <person name="Grigoriev I."/>
            <person name="Van Etten J."/>
            <person name="Lomsadze A."/>
            <person name="Borodovsky M."/>
        </authorList>
    </citation>
    <scope>NUCLEOTIDE SEQUENCE [LARGE SCALE GENOMIC DNA]</scope>
    <source>
        <strain evidence="13 14">C-169</strain>
    </source>
</reference>
<keyword evidence="6 8" id="KW-0067">ATP-binding</keyword>
<name>I0YKZ2_COCSC</name>
<keyword evidence="10" id="KW-0812">Transmembrane</keyword>
<evidence type="ECO:0000256" key="10">
    <source>
        <dbReference type="SAM" id="Phobius"/>
    </source>
</evidence>
<dbReference type="SMART" id="SM00220">
    <property type="entry name" value="S_TKc"/>
    <property type="match status" value="1"/>
</dbReference>
<evidence type="ECO:0000256" key="6">
    <source>
        <dbReference type="ARBA" id="ARBA00022840"/>
    </source>
</evidence>
<keyword evidence="7" id="KW-0349">Heme</keyword>
<keyword evidence="10" id="KW-1133">Transmembrane helix</keyword>
<gene>
    <name evidence="13" type="ORF">COCSUDRAFT_59547</name>
</gene>
<dbReference type="InterPro" id="IPR001245">
    <property type="entry name" value="Ser-Thr/Tyr_kinase_cat_dom"/>
</dbReference>
<dbReference type="PANTHER" id="PTHR24305:SF166">
    <property type="entry name" value="CYTOCHROME P450 12A4, MITOCHONDRIAL-RELATED"/>
    <property type="match status" value="1"/>
</dbReference>
<evidence type="ECO:0000256" key="9">
    <source>
        <dbReference type="SAM" id="MobiDB-lite"/>
    </source>
</evidence>
<dbReference type="EMBL" id="AGSI01000020">
    <property type="protein sequence ID" value="EIE19061.1"/>
    <property type="molecule type" value="Genomic_DNA"/>
</dbReference>
<feature type="chain" id="PRO_5003636432" evidence="11">
    <location>
        <begin position="28"/>
        <end position="1586"/>
    </location>
</feature>
<comment type="similarity">
    <text evidence="1">Belongs to the cytochrome P450 family.</text>
</comment>
<dbReference type="Gene3D" id="1.10.630.10">
    <property type="entry name" value="Cytochrome P450"/>
    <property type="match status" value="1"/>
</dbReference>
<keyword evidence="14" id="KW-1185">Reference proteome</keyword>
<dbReference type="InterPro" id="IPR001128">
    <property type="entry name" value="Cyt_P450"/>
</dbReference>
<dbReference type="KEGG" id="csl:COCSUDRAFT_59547"/>
<dbReference type="GO" id="GO:0005524">
    <property type="term" value="F:ATP binding"/>
    <property type="evidence" value="ECO:0007669"/>
    <property type="project" value="UniProtKB-UniRule"/>
</dbReference>
<dbReference type="InterPro" id="IPR036396">
    <property type="entry name" value="Cyt_P450_sf"/>
</dbReference>
<proteinExistence type="inferred from homology"/>
<dbReference type="InterPro" id="IPR017441">
    <property type="entry name" value="Protein_kinase_ATP_BS"/>
</dbReference>
<dbReference type="PRINTS" id="PR00463">
    <property type="entry name" value="EP450I"/>
</dbReference>
<feature type="compositionally biased region" description="Low complexity" evidence="9">
    <location>
        <begin position="869"/>
        <end position="878"/>
    </location>
</feature>
<dbReference type="InterPro" id="IPR000719">
    <property type="entry name" value="Prot_kinase_dom"/>
</dbReference>
<feature type="compositionally biased region" description="Low complexity" evidence="9">
    <location>
        <begin position="147"/>
        <end position="166"/>
    </location>
</feature>
<feature type="region of interest" description="Disordered" evidence="9">
    <location>
        <begin position="57"/>
        <end position="167"/>
    </location>
</feature>
<evidence type="ECO:0000256" key="8">
    <source>
        <dbReference type="PROSITE-ProRule" id="PRU10141"/>
    </source>
</evidence>
<keyword evidence="7" id="KW-0479">Metal-binding</keyword>
<dbReference type="Pfam" id="PF00067">
    <property type="entry name" value="p450"/>
    <property type="match status" value="2"/>
</dbReference>
<dbReference type="SUPFAM" id="SSF48264">
    <property type="entry name" value="Cytochrome P450"/>
    <property type="match status" value="1"/>
</dbReference>
<dbReference type="Pfam" id="PF07714">
    <property type="entry name" value="PK_Tyr_Ser-Thr"/>
    <property type="match status" value="1"/>
</dbReference>
<comment type="caution">
    <text evidence="13">The sequence shown here is derived from an EMBL/GenBank/DDBJ whole genome shotgun (WGS) entry which is preliminary data.</text>
</comment>
<dbReference type="InterPro" id="IPR050121">
    <property type="entry name" value="Cytochrome_P450_monoxygenase"/>
</dbReference>
<dbReference type="PROSITE" id="PS00108">
    <property type="entry name" value="PROTEIN_KINASE_ST"/>
    <property type="match status" value="1"/>
</dbReference>
<evidence type="ECO:0000313" key="13">
    <source>
        <dbReference type="EMBL" id="EIE19061.1"/>
    </source>
</evidence>
<sequence length="1586" mass="169363">MPGGSLLLLTAAAAVLLLSCPPGPVEAWGHVEMGQPGPLQGCCGGRGIARKVLLQVEPQTAESPGQQEGSLTAGPPPPVTSGVAQSPPAEPPPEPQPPEVAASPSQNPDSPAAAPEAPVASPEQQQQPEASPPVTPSAETSPSPNIPQQQPDSSPRSPSPVPAADSNPYYTLAKKRMFPLRPSTPVLENGTAYTREPVDTSSAGRSGEASPAAQGLPSPPAGGEGDQMSLLAFRMQFIVAGPGLIPWAYDTPFLAGMNDYLGPNSGVGNLTIRNWAEVNLANFPEVPALLSLPKDGLGSPVWIIMTGTTTALRGYNRLISRIVPLTAASRSADLIPYMVADGLNVTRVFLYNLDYGPFTQLPPAVPSAPPAVQSRQVPPPDRRPPSGGVPSAAAPAGAAAAAGASAAAQSDAKANVGMIGGVVAAGVVGIVAAAAFLFLYARTRRRKAEHLLALHSSGPSEGHRRNRSFDWAGRLWGPPSPGPPGTPNLRGKASLAQARSSALSARRSDPWAIDPAEIHVMQQADGQPWVLGEGASGSVYKATWRVQTVAVKMLTHTTEKQMEAFRREAFILEDLKDANIVQFMGACFDEGSTMLVTEFMAGGNLFDAIGNDRSGKLGWYQRGRKIAMDVARGLDKMHSRHIIHLDLKSPNVLLTAGGTAKIADVGLSKILVNESTMMTNFQGTFEWAPPELINGGECSEKADIYSFGVILWEIVTAERPFRKQSPEECPAEIANLIRDCLSPEPESRPSSTVIFHILQQQAALAPHLSTPEATPRDSADVSAHTREDASTSARAADAAAPVLPAVPPAVLARGPGAVMEKVALPPRPSTPIGERMPPGLPKSPSRPPPTSDTTSVGTPSGNGLPRRPSATTTATSSSQETEGLVGRQSGLSEPTSSWLPSGGTSTSAPGQELPSSSGREKRLRLSGQPNANGFAGAASSLMSAASGGFTQGVSERPGGPIGSTSRGLGFAPDEDVRWAGSDHDMDSGPPVRHIAWHKYDFIIQTSCLLTAFVLSLRYIIRSASGSVEAQSLILAVLCSVFVALTGYVVAKMAYSIHRRSRALAHLPGPKYPWLLGDMAFLARKDPHRAATELAERYGPIVKIRVMCFHCVIITDPVLATQILRSKVVDKMRFAYSFLDPFLGGENLLTGHTDEHWKAVRKAVAPAFSAGNMRDALEHVVDRTMALVDYLKEGGPTKVHNVDNLLLRESMDVIGRFGFQKEMNALHSLRTGNAEETEAVASLLGSTHEIERRIQEVYRWWRLWLPDVRAGWGMLGRFQAIIQGLLEHIKAGQPKPGSFAQLLLKAKDPKTGQRLSDEQMFPEIVALFFAGIDTTGHTGTFVLYTISQHPEVEAKIMEELESLELTITPDRPTPRPMVYADLSKMVYLNAVIKEVLRMYPPVGIGQIRVSHSHDITLAGRLHIPAGTQIWVPHHAIQNVSFNWDDADKFKPERWLTPGTEYAVPEKLPLPREWYSDWDRDGAADTNGGALKSANSGPAGGTDVDESSNSKRPKRYFPFAEGPRNCVGQNLAKVSLLATAATLLQHFSFKLAKEMGGPEGVRASEHYTLVIGLSNGMSMHATPRPGVM</sequence>
<keyword evidence="5" id="KW-0418">Kinase</keyword>
<dbReference type="InterPro" id="IPR002401">
    <property type="entry name" value="Cyt_P450_E_grp-I"/>
</dbReference>
<dbReference type="GO" id="GO:0004497">
    <property type="term" value="F:monooxygenase activity"/>
    <property type="evidence" value="ECO:0007669"/>
    <property type="project" value="InterPro"/>
</dbReference>
<feature type="signal peptide" evidence="11">
    <location>
        <begin position="1"/>
        <end position="27"/>
    </location>
</feature>
<evidence type="ECO:0000256" key="2">
    <source>
        <dbReference type="ARBA" id="ARBA00022527"/>
    </source>
</evidence>
<feature type="compositionally biased region" description="Low complexity" evidence="9">
    <location>
        <begin position="99"/>
        <end position="129"/>
    </location>
</feature>
<feature type="domain" description="Protein kinase" evidence="12">
    <location>
        <begin position="525"/>
        <end position="764"/>
    </location>
</feature>
<feature type="binding site" evidence="8">
    <location>
        <position position="552"/>
    </location>
    <ligand>
        <name>ATP</name>
        <dbReference type="ChEBI" id="CHEBI:30616"/>
    </ligand>
</feature>
<feature type="region of interest" description="Disordered" evidence="9">
    <location>
        <begin position="366"/>
        <end position="394"/>
    </location>
</feature>
<dbReference type="eggNOG" id="KOG0157">
    <property type="taxonomic scope" value="Eukaryota"/>
</dbReference>
<evidence type="ECO:0000256" key="11">
    <source>
        <dbReference type="SAM" id="SignalP"/>
    </source>
</evidence>
<dbReference type="CDD" id="cd13999">
    <property type="entry name" value="STKc_MAP3K-like"/>
    <property type="match status" value="1"/>
</dbReference>
<feature type="region of interest" description="Disordered" evidence="9">
    <location>
        <begin position="765"/>
        <end position="798"/>
    </location>
</feature>
<dbReference type="GO" id="GO:0020037">
    <property type="term" value="F:heme binding"/>
    <property type="evidence" value="ECO:0007669"/>
    <property type="project" value="InterPro"/>
</dbReference>
<feature type="transmembrane region" description="Helical" evidence="10">
    <location>
        <begin position="1032"/>
        <end position="1050"/>
    </location>
</feature>
<dbReference type="PROSITE" id="PS00107">
    <property type="entry name" value="PROTEIN_KINASE_ATP"/>
    <property type="match status" value="1"/>
</dbReference>
<dbReference type="InterPro" id="IPR011009">
    <property type="entry name" value="Kinase-like_dom_sf"/>
</dbReference>
<dbReference type="Gene3D" id="1.10.510.10">
    <property type="entry name" value="Transferase(Phosphotransferase) domain 1"/>
    <property type="match status" value="1"/>
</dbReference>
<feature type="region of interest" description="Disordered" evidence="9">
    <location>
        <begin position="181"/>
        <end position="225"/>
    </location>
</feature>
<feature type="compositionally biased region" description="Pro residues" evidence="9">
    <location>
        <begin position="838"/>
        <end position="850"/>
    </location>
</feature>
<evidence type="ECO:0000256" key="3">
    <source>
        <dbReference type="ARBA" id="ARBA00022679"/>
    </source>
</evidence>